<dbReference type="Gene3D" id="1.10.10.1320">
    <property type="entry name" value="Anti-sigma factor, zinc-finger domain"/>
    <property type="match status" value="1"/>
</dbReference>
<evidence type="ECO:0000256" key="1">
    <source>
        <dbReference type="ARBA" id="ARBA00023015"/>
    </source>
</evidence>
<keyword evidence="4" id="KW-0812">Transmembrane</keyword>
<keyword evidence="2" id="KW-0804">Transcription</keyword>
<feature type="compositionally biased region" description="Basic residues" evidence="3">
    <location>
        <begin position="76"/>
        <end position="86"/>
    </location>
</feature>
<dbReference type="Proteomes" id="UP001550378">
    <property type="component" value="Unassembled WGS sequence"/>
</dbReference>
<evidence type="ECO:0000256" key="3">
    <source>
        <dbReference type="SAM" id="MobiDB-lite"/>
    </source>
</evidence>
<evidence type="ECO:0000256" key="4">
    <source>
        <dbReference type="SAM" id="Phobius"/>
    </source>
</evidence>
<keyword evidence="4" id="KW-1133">Transmembrane helix</keyword>
<keyword evidence="1" id="KW-0805">Transcription regulation</keyword>
<organism evidence="5 6">
    <name type="scientific">Streptomyces lavendulocolor</name>
    <dbReference type="NCBI Taxonomy" id="67316"/>
    <lineage>
        <taxon>Bacteria</taxon>
        <taxon>Bacillati</taxon>
        <taxon>Actinomycetota</taxon>
        <taxon>Actinomycetes</taxon>
        <taxon>Kitasatosporales</taxon>
        <taxon>Streptomycetaceae</taxon>
        <taxon>Streptomyces</taxon>
    </lineage>
</organism>
<dbReference type="InterPro" id="IPR041916">
    <property type="entry name" value="Anti_sigma_zinc_sf"/>
</dbReference>
<feature type="transmembrane region" description="Helical" evidence="4">
    <location>
        <begin position="91"/>
        <end position="112"/>
    </location>
</feature>
<gene>
    <name evidence="5" type="ORF">ABZ508_10965</name>
</gene>
<keyword evidence="4" id="KW-0472">Membrane</keyword>
<reference evidence="5 6" key="1">
    <citation type="submission" date="2024-06" db="EMBL/GenBank/DDBJ databases">
        <title>The Natural Products Discovery Center: Release of the First 8490 Sequenced Strains for Exploring Actinobacteria Biosynthetic Diversity.</title>
        <authorList>
            <person name="Kalkreuter E."/>
            <person name="Kautsar S.A."/>
            <person name="Yang D."/>
            <person name="Bader C.D."/>
            <person name="Teijaro C.N."/>
            <person name="Fluegel L."/>
            <person name="Davis C.M."/>
            <person name="Simpson J.R."/>
            <person name="Lauterbach L."/>
            <person name="Steele A.D."/>
            <person name="Gui C."/>
            <person name="Meng S."/>
            <person name="Li G."/>
            <person name="Viehrig K."/>
            <person name="Ye F."/>
            <person name="Su P."/>
            <person name="Kiefer A.F."/>
            <person name="Nichols A."/>
            <person name="Cepeda A.J."/>
            <person name="Yan W."/>
            <person name="Fan B."/>
            <person name="Jiang Y."/>
            <person name="Adhikari A."/>
            <person name="Zheng C.-J."/>
            <person name="Schuster L."/>
            <person name="Cowan T.M."/>
            <person name="Smanski M.J."/>
            <person name="Chevrette M.G."/>
            <person name="De Carvalho L.P.S."/>
            <person name="Shen B."/>
        </authorList>
    </citation>
    <scope>NUCLEOTIDE SEQUENCE [LARGE SCALE GENOMIC DNA]</scope>
    <source>
        <strain evidence="5 6">NPDC006337</strain>
    </source>
</reference>
<protein>
    <recommendedName>
        <fullName evidence="7">Zinc-finger domain-containing protein</fullName>
    </recommendedName>
</protein>
<dbReference type="RefSeq" id="WP_359655563.1">
    <property type="nucleotide sequence ID" value="NZ_JBEXZP010000089.1"/>
</dbReference>
<feature type="region of interest" description="Disordered" evidence="3">
    <location>
        <begin position="61"/>
        <end position="86"/>
    </location>
</feature>
<accession>A0ABV2W6J8</accession>
<proteinExistence type="predicted"/>
<keyword evidence="6" id="KW-1185">Reference proteome</keyword>
<evidence type="ECO:0000313" key="6">
    <source>
        <dbReference type="Proteomes" id="UP001550378"/>
    </source>
</evidence>
<name>A0ABV2W6J8_9ACTN</name>
<evidence type="ECO:0008006" key="7">
    <source>
        <dbReference type="Google" id="ProtNLM"/>
    </source>
</evidence>
<sequence length="220" mass="22976">MSLRERHHDVAAYALGVLEPADALACEEHLARCAVCTAGLVDFAFTASALAQLAGREPLRPTGAARGQAAAGGTSGRRRARRPRRLPARRWRSGVVGVAAALAVAVPGAVLLTGQGADAGDPGVRRVAATDTATGASASVSLREREWGTEVALRVAGVKGPHVCELFVVGTDGRSWPVMTWATDPGDEPFMEGGIAMPIGEIERLEVRTVEGERLVSVRP</sequence>
<dbReference type="EMBL" id="JBEXZR010000007">
    <property type="protein sequence ID" value="MEU0707880.1"/>
    <property type="molecule type" value="Genomic_DNA"/>
</dbReference>
<comment type="caution">
    <text evidence="5">The sequence shown here is derived from an EMBL/GenBank/DDBJ whole genome shotgun (WGS) entry which is preliminary data.</text>
</comment>
<evidence type="ECO:0000313" key="5">
    <source>
        <dbReference type="EMBL" id="MEU0707880.1"/>
    </source>
</evidence>
<evidence type="ECO:0000256" key="2">
    <source>
        <dbReference type="ARBA" id="ARBA00023163"/>
    </source>
</evidence>
<feature type="compositionally biased region" description="Low complexity" evidence="3">
    <location>
        <begin position="61"/>
        <end position="72"/>
    </location>
</feature>